<accession>A0A0M3IQM1</accession>
<dbReference type="InterPro" id="IPR029021">
    <property type="entry name" value="Prot-tyrosine_phosphatase-like"/>
</dbReference>
<evidence type="ECO:0000259" key="1">
    <source>
        <dbReference type="Pfam" id="PF00102"/>
    </source>
</evidence>
<feature type="domain" description="Tyrosine-protein phosphatase" evidence="1">
    <location>
        <begin position="142"/>
        <end position="183"/>
    </location>
</feature>
<dbReference type="GO" id="GO:0004725">
    <property type="term" value="F:protein tyrosine phosphatase activity"/>
    <property type="evidence" value="ECO:0007669"/>
    <property type="project" value="InterPro"/>
</dbReference>
<dbReference type="Proteomes" id="UP000036681">
    <property type="component" value="Unplaced"/>
</dbReference>
<dbReference type="SUPFAM" id="SSF52799">
    <property type="entry name" value="(Phosphotyrosine protein) phosphatases II"/>
    <property type="match status" value="2"/>
</dbReference>
<dbReference type="Pfam" id="PF00102">
    <property type="entry name" value="Y_phosphatase"/>
    <property type="match status" value="2"/>
</dbReference>
<protein>
    <submittedName>
        <fullName evidence="3">CN hydrolase domain-containing protein</fullName>
    </submittedName>
</protein>
<dbReference type="WBParaSite" id="ALUE_0002104901-mRNA-1">
    <property type="protein sequence ID" value="ALUE_0002104901-mRNA-1"/>
    <property type="gene ID" value="ALUE_0002104901"/>
</dbReference>
<dbReference type="AlphaFoldDB" id="A0A0M3IQM1"/>
<keyword evidence="2" id="KW-1185">Reference proteome</keyword>
<organism evidence="2 3">
    <name type="scientific">Ascaris lumbricoides</name>
    <name type="common">Giant roundworm</name>
    <dbReference type="NCBI Taxonomy" id="6252"/>
    <lineage>
        <taxon>Eukaryota</taxon>
        <taxon>Metazoa</taxon>
        <taxon>Ecdysozoa</taxon>
        <taxon>Nematoda</taxon>
        <taxon>Chromadorea</taxon>
        <taxon>Rhabditida</taxon>
        <taxon>Spirurina</taxon>
        <taxon>Ascaridomorpha</taxon>
        <taxon>Ascaridoidea</taxon>
        <taxon>Ascarididae</taxon>
        <taxon>Ascaris</taxon>
    </lineage>
</organism>
<evidence type="ECO:0000313" key="2">
    <source>
        <dbReference type="Proteomes" id="UP000036681"/>
    </source>
</evidence>
<sequence length="206" mass="23041">MTASEAISNAVTEAEQTTTLWIYRRAALANIVQRFGSRVREALMTASEAISNAVTEAEQTTTTPAESMSRFVKEMNDKGMNVYCIDETRVPLKIGASASGDYIHANYVVFPELQNKFICTQVFIYFNLLDFGLTDIYLALLDVYCIDETRVPLKIGASASGDYIHANYVVFPELQNKFICTQVFIYFNLLDFGLTDIYLALLGFGL</sequence>
<proteinExistence type="predicted"/>
<dbReference type="InterPro" id="IPR000242">
    <property type="entry name" value="PTP_cat"/>
</dbReference>
<dbReference type="PANTHER" id="PTHR46163">
    <property type="entry name" value="TYROSINE-PROTEIN PHOSPHATASE-RELATED"/>
    <property type="match status" value="1"/>
</dbReference>
<dbReference type="InterPro" id="IPR052782">
    <property type="entry name" value="Oocyte-zygote_transition_reg"/>
</dbReference>
<name>A0A0M3IQM1_ASCLU</name>
<feature type="domain" description="Tyrosine-protein phosphatase" evidence="1">
    <location>
        <begin position="79"/>
        <end position="122"/>
    </location>
</feature>
<dbReference type="Gene3D" id="3.90.190.10">
    <property type="entry name" value="Protein tyrosine phosphatase superfamily"/>
    <property type="match status" value="2"/>
</dbReference>
<reference evidence="3" key="1">
    <citation type="submission" date="2017-02" db="UniProtKB">
        <authorList>
            <consortium name="WormBaseParasite"/>
        </authorList>
    </citation>
    <scope>IDENTIFICATION</scope>
</reference>
<evidence type="ECO:0000313" key="3">
    <source>
        <dbReference type="WBParaSite" id="ALUE_0002104901-mRNA-1"/>
    </source>
</evidence>